<accession>A0A1H0TPZ9</accession>
<feature type="transmembrane region" description="Helical" evidence="1">
    <location>
        <begin position="84"/>
        <end position="105"/>
    </location>
</feature>
<dbReference type="InterPro" id="IPR000801">
    <property type="entry name" value="Esterase-like"/>
</dbReference>
<feature type="transmembrane region" description="Helical" evidence="1">
    <location>
        <begin position="117"/>
        <end position="137"/>
    </location>
</feature>
<dbReference type="Proteomes" id="UP000199088">
    <property type="component" value="Unassembled WGS sequence"/>
</dbReference>
<dbReference type="AlphaFoldDB" id="A0A1H0TPZ9"/>
<protein>
    <submittedName>
        <fullName evidence="2">S-formylglutathione hydrolase FrmB</fullName>
    </submittedName>
</protein>
<sequence length="443" mass="46814">MLLSIEEDIVLSHLWRWFIGLHLVSGALYVTLVVVLFVGLAALLVAHRDRRWFTRRVPVAVLVAAVLLGIAQVVLVVAKPFPDGLPWVVPLWIGLGLLGITLAVAGWARARWWRRALIALALVGVVLGAANNVNAVYQPYPTVAAALQLPPYDQVDAADVLTTDAVSSTSLADWTPPAGMPDTGALTQVTIPATASGFPARPAWVYLPPAYLSSNRPALPVLVLLGGQPGSPRDWIDGGQLAHRLDDWAAEHHGLAPVVVMPDDLGGEGSNPLCMDSALGKADTYLSVDVPAWIGANLQVDTDHAHWAVGGFSYGGTCALQLATNHPDLFPTIFDASGQRAPTLGSTADTLQATFGGNEAAFDAVDPLHLLAARQYPDLHAYLVVGRGDDQYRPQAEEVAAALKKAGATVVSTALPGGHSWEVWGPGLEGALPWLAQQLGLPS</sequence>
<dbReference type="Gene3D" id="3.40.50.1820">
    <property type="entry name" value="alpha/beta hydrolase"/>
    <property type="match status" value="1"/>
</dbReference>
<dbReference type="InterPro" id="IPR029058">
    <property type="entry name" value="AB_hydrolase_fold"/>
</dbReference>
<dbReference type="PANTHER" id="PTHR48098">
    <property type="entry name" value="ENTEROCHELIN ESTERASE-RELATED"/>
    <property type="match status" value="1"/>
</dbReference>
<keyword evidence="1" id="KW-0812">Transmembrane</keyword>
<keyword evidence="3" id="KW-1185">Reference proteome</keyword>
<proteinExistence type="predicted"/>
<evidence type="ECO:0000313" key="2">
    <source>
        <dbReference type="EMBL" id="SDP55790.1"/>
    </source>
</evidence>
<keyword evidence="2" id="KW-0378">Hydrolase</keyword>
<dbReference type="GO" id="GO:0016787">
    <property type="term" value="F:hydrolase activity"/>
    <property type="evidence" value="ECO:0007669"/>
    <property type="project" value="UniProtKB-KW"/>
</dbReference>
<dbReference type="EMBL" id="FNIR01000016">
    <property type="protein sequence ID" value="SDP55790.1"/>
    <property type="molecule type" value="Genomic_DNA"/>
</dbReference>
<gene>
    <name evidence="2" type="ORF">SAMN05660199_04223</name>
</gene>
<feature type="transmembrane region" description="Helical" evidence="1">
    <location>
        <begin position="57"/>
        <end position="78"/>
    </location>
</feature>
<dbReference type="STRING" id="1052260.SAMN05660199_04223"/>
<dbReference type="RefSeq" id="WP_207500784.1">
    <property type="nucleotide sequence ID" value="NZ_FNIR01000016.1"/>
</dbReference>
<dbReference type="Pfam" id="PF00756">
    <property type="entry name" value="Esterase"/>
    <property type="match status" value="1"/>
</dbReference>
<dbReference type="SUPFAM" id="SSF53474">
    <property type="entry name" value="alpha/beta-Hydrolases"/>
    <property type="match status" value="1"/>
</dbReference>
<reference evidence="3" key="1">
    <citation type="submission" date="2016-10" db="EMBL/GenBank/DDBJ databases">
        <authorList>
            <person name="Varghese N."/>
            <person name="Submissions S."/>
        </authorList>
    </citation>
    <scope>NUCLEOTIDE SEQUENCE [LARGE SCALE GENOMIC DNA]</scope>
    <source>
        <strain evidence="3">DSM 45843</strain>
    </source>
</reference>
<dbReference type="PANTHER" id="PTHR48098:SF1">
    <property type="entry name" value="DIACYLGLYCEROL ACYLTRANSFERASE_MYCOLYLTRANSFERASE AG85A"/>
    <property type="match status" value="1"/>
</dbReference>
<evidence type="ECO:0000256" key="1">
    <source>
        <dbReference type="SAM" id="Phobius"/>
    </source>
</evidence>
<keyword evidence="1" id="KW-1133">Transmembrane helix</keyword>
<organism evidence="2 3">
    <name type="scientific">Klenkia soli</name>
    <dbReference type="NCBI Taxonomy" id="1052260"/>
    <lineage>
        <taxon>Bacteria</taxon>
        <taxon>Bacillati</taxon>
        <taxon>Actinomycetota</taxon>
        <taxon>Actinomycetes</taxon>
        <taxon>Geodermatophilales</taxon>
        <taxon>Geodermatophilaceae</taxon>
        <taxon>Klenkia</taxon>
    </lineage>
</organism>
<evidence type="ECO:0000313" key="3">
    <source>
        <dbReference type="Proteomes" id="UP000199088"/>
    </source>
</evidence>
<name>A0A1H0TPZ9_9ACTN</name>
<keyword evidence="1" id="KW-0472">Membrane</keyword>
<dbReference type="GO" id="GO:0016747">
    <property type="term" value="F:acyltransferase activity, transferring groups other than amino-acyl groups"/>
    <property type="evidence" value="ECO:0007669"/>
    <property type="project" value="TreeGrafter"/>
</dbReference>
<dbReference type="InterPro" id="IPR050583">
    <property type="entry name" value="Mycobacterial_A85_antigen"/>
</dbReference>
<feature type="transmembrane region" description="Helical" evidence="1">
    <location>
        <begin position="20"/>
        <end position="45"/>
    </location>
</feature>